<feature type="compositionally biased region" description="Polar residues" evidence="1">
    <location>
        <begin position="77"/>
        <end position="99"/>
    </location>
</feature>
<dbReference type="InterPro" id="IPR033536">
    <property type="entry name" value="Spata22"/>
</dbReference>
<dbReference type="KEGG" id="sasa:106603612"/>
<feature type="compositionally biased region" description="Polar residues" evidence="1">
    <location>
        <begin position="30"/>
        <end position="69"/>
    </location>
</feature>
<gene>
    <name evidence="3" type="primary">LOC106603612</name>
</gene>
<dbReference type="GO" id="GO:0051445">
    <property type="term" value="P:regulation of meiotic cell cycle"/>
    <property type="evidence" value="ECO:0007669"/>
    <property type="project" value="TreeGrafter"/>
</dbReference>
<dbReference type="PANTHER" id="PTHR35258">
    <property type="entry name" value="SPERMATOGENESIS-ASSOCIATED PROTEIN 22"/>
    <property type="match status" value="1"/>
</dbReference>
<feature type="compositionally biased region" description="Low complexity" evidence="1">
    <location>
        <begin position="172"/>
        <end position="183"/>
    </location>
</feature>
<feature type="compositionally biased region" description="Polar residues" evidence="1">
    <location>
        <begin position="121"/>
        <end position="133"/>
    </location>
</feature>
<reference evidence="3" key="1">
    <citation type="submission" date="2025-08" db="UniProtKB">
        <authorList>
            <consortium name="RefSeq"/>
        </authorList>
    </citation>
    <scope>IDENTIFICATION</scope>
</reference>
<evidence type="ECO:0000313" key="2">
    <source>
        <dbReference type="Proteomes" id="UP001652741"/>
    </source>
</evidence>
<feature type="compositionally biased region" description="Low complexity" evidence="1">
    <location>
        <begin position="213"/>
        <end position="239"/>
    </location>
</feature>
<dbReference type="RefSeq" id="XP_014052970.1">
    <property type="nucleotide sequence ID" value="XM_014197495.2"/>
</dbReference>
<dbReference type="Bgee" id="ENSSSAG00000001611">
    <property type="expression patterns" value="Expressed in testis and 2 other cell types or tissues"/>
</dbReference>
<feature type="compositionally biased region" description="Low complexity" evidence="1">
    <location>
        <begin position="193"/>
        <end position="203"/>
    </location>
</feature>
<feature type="region of interest" description="Disordered" evidence="1">
    <location>
        <begin position="25"/>
        <end position="252"/>
    </location>
</feature>
<dbReference type="OrthoDB" id="10028206at2759"/>
<proteinExistence type="predicted"/>
<dbReference type="AlphaFoldDB" id="A0A1S3RL08"/>
<feature type="compositionally biased region" description="Polar residues" evidence="1">
    <location>
        <begin position="144"/>
        <end position="171"/>
    </location>
</feature>
<dbReference type="PANTHER" id="PTHR35258:SF1">
    <property type="entry name" value="SPERMATOGENESIS-ASSOCIATED PROTEIN 22"/>
    <property type="match status" value="1"/>
</dbReference>
<dbReference type="STRING" id="8030.ENSSSAP00000003173"/>
<dbReference type="GeneID" id="106603612"/>
<dbReference type="PaxDb" id="8030-ENSSSAP00000003173"/>
<accession>A0A1S3RL08</accession>
<dbReference type="Proteomes" id="UP001652741">
    <property type="component" value="Chromosome ssa04"/>
</dbReference>
<protein>
    <submittedName>
        <fullName evidence="3">Spermatogenesis-associated protein 22 isoform X1</fullName>
    </submittedName>
</protein>
<name>A0A1S3RL08_SALSA</name>
<keyword evidence="2" id="KW-1185">Reference proteome</keyword>
<evidence type="ECO:0000256" key="1">
    <source>
        <dbReference type="SAM" id="MobiDB-lite"/>
    </source>
</evidence>
<sequence>MRRYEMQQARPTAGCLSVPLFTQKKRSRLPLTSNPSENEFCSSNEYMSTHSSASTNNISGNTEYFQDQDPSCPAPAAQNSQWNRQGNQHQSQPQFQYPNSRLAPEPVGRNFAPLPHPYKAVNTSLQMGQQQPPVRQDSRAPINPRQSNYNGPCISGNTQSKPVPPSSYSHMGQQQQSGYRQGQANPPEPPLYSQQSTPITTTSRPPPGPPSRPTHGPSSRPTHGPSSRPTPGPSSRSTPGPGPPQQKQNTSWKFKMTTNTGLQKQLMDSRDLYQTQNTSQSQVQHTPPVFQIKPAIENSLRILTAVIDGMRHWSQFKDRAPYLFEIFATLDSAVTAGSHGAKNFLMRDGKEVVQCVFYENELDIPRLIRGQVHRCVGNYDRTRDTLTCMSVRAALHSEQRNAQESVKASDAEMRGLVKSLSEV</sequence>
<evidence type="ECO:0000313" key="3">
    <source>
        <dbReference type="RefSeq" id="XP_014052970.1"/>
    </source>
</evidence>
<dbReference type="GO" id="GO:0000711">
    <property type="term" value="P:meiotic DNA repair synthesis"/>
    <property type="evidence" value="ECO:0007669"/>
    <property type="project" value="InterPro"/>
</dbReference>
<organism evidence="2 3">
    <name type="scientific">Salmo salar</name>
    <name type="common">Atlantic salmon</name>
    <dbReference type="NCBI Taxonomy" id="8030"/>
    <lineage>
        <taxon>Eukaryota</taxon>
        <taxon>Metazoa</taxon>
        <taxon>Chordata</taxon>
        <taxon>Craniata</taxon>
        <taxon>Vertebrata</taxon>
        <taxon>Euteleostomi</taxon>
        <taxon>Actinopterygii</taxon>
        <taxon>Neopterygii</taxon>
        <taxon>Teleostei</taxon>
        <taxon>Protacanthopterygii</taxon>
        <taxon>Salmoniformes</taxon>
        <taxon>Salmonidae</taxon>
        <taxon>Salmoninae</taxon>
        <taxon>Salmo</taxon>
    </lineage>
</organism>
<dbReference type="GO" id="GO:0007276">
    <property type="term" value="P:gamete generation"/>
    <property type="evidence" value="ECO:0007669"/>
    <property type="project" value="InterPro"/>
</dbReference>
<dbReference type="GO" id="GO:0007129">
    <property type="term" value="P:homologous chromosome pairing at meiosis"/>
    <property type="evidence" value="ECO:0007669"/>
    <property type="project" value="InterPro"/>
</dbReference>